<comment type="caution">
    <text evidence="9">The sequence shown here is derived from an EMBL/GenBank/DDBJ whole genome shotgun (WGS) entry which is preliminary data.</text>
</comment>
<organism evidence="9 10">
    <name type="scientific">Sinosporangium siamense</name>
    <dbReference type="NCBI Taxonomy" id="1367973"/>
    <lineage>
        <taxon>Bacteria</taxon>
        <taxon>Bacillati</taxon>
        <taxon>Actinomycetota</taxon>
        <taxon>Actinomycetes</taxon>
        <taxon>Streptosporangiales</taxon>
        <taxon>Streptosporangiaceae</taxon>
        <taxon>Sinosporangium</taxon>
    </lineage>
</organism>
<feature type="domain" description="Major facilitator superfamily (MFS) profile" evidence="8">
    <location>
        <begin position="25"/>
        <end position="521"/>
    </location>
</feature>
<feature type="transmembrane region" description="Helical" evidence="7">
    <location>
        <begin position="498"/>
        <end position="516"/>
    </location>
</feature>
<feature type="transmembrane region" description="Helical" evidence="7">
    <location>
        <begin position="193"/>
        <end position="214"/>
    </location>
</feature>
<dbReference type="Pfam" id="PF07690">
    <property type="entry name" value="MFS_1"/>
    <property type="match status" value="1"/>
</dbReference>
<dbReference type="GO" id="GO:0005886">
    <property type="term" value="C:plasma membrane"/>
    <property type="evidence" value="ECO:0007669"/>
    <property type="project" value="UniProtKB-SubCell"/>
</dbReference>
<protein>
    <submittedName>
        <fullName evidence="9">Major facilitator superfamily protein</fullName>
    </submittedName>
</protein>
<feature type="transmembrane region" description="Helical" evidence="7">
    <location>
        <begin position="124"/>
        <end position="144"/>
    </location>
</feature>
<keyword evidence="5 7" id="KW-0472">Membrane</keyword>
<sequence length="521" mass="53492">MTTQRTTPATTPGPGGGARSRRRVALGVGGLAVLLAALDAYVVVTVLIDISRDVGVPLNHMERATPVVTGFLLGYIAAMPLLGSLSDRYGRRALIQACLAGFALGSALTAVATDVPLLVAGRAVQGLAGGALLPITMALVGDLWEEKGRPLALGAVGAAQELGSVLGPLYGAGLAALLPAGQLLGQPFGGWRTIFYVNLPLALVAAVAVHLTVPPGRPAGVSPRKIDVVGGVLLALSLGLLVTGLYNPDPAKAVLPSWGLPVIGAGAAVGVVFVVWEIRSRTRLLDLTGLRQGPLLGTLAVSFLTGAALLATLVNVQLTAQTLLRLDTVDGALVLSRFLIALSVAALLGGLLVRRLGERVVAVAGMAAATLGYALIATWPLDLANATYGMGLRRLDLDLVVAGLGLGIVIAPVSSAVLRLTPAVQHGVASAAVVVARMMGMLLGVAALSAWGFYRFQSLTADLDTPLPIGVQPQEFARQMTAYQAKVTEALHIEYTEIFLITAVLCAVGTGLALLLPRRDT</sequence>
<evidence type="ECO:0000313" key="10">
    <source>
        <dbReference type="Proteomes" id="UP000606172"/>
    </source>
</evidence>
<dbReference type="AlphaFoldDB" id="A0A919V6V9"/>
<dbReference type="SUPFAM" id="SSF103473">
    <property type="entry name" value="MFS general substrate transporter"/>
    <property type="match status" value="1"/>
</dbReference>
<dbReference type="Gene3D" id="1.20.1720.10">
    <property type="entry name" value="Multidrug resistance protein D"/>
    <property type="match status" value="1"/>
</dbReference>
<dbReference type="PROSITE" id="PS50850">
    <property type="entry name" value="MFS"/>
    <property type="match status" value="1"/>
</dbReference>
<evidence type="ECO:0000256" key="1">
    <source>
        <dbReference type="ARBA" id="ARBA00004429"/>
    </source>
</evidence>
<evidence type="ECO:0000256" key="6">
    <source>
        <dbReference type="SAM" id="MobiDB-lite"/>
    </source>
</evidence>
<accession>A0A919V6V9</accession>
<feature type="region of interest" description="Disordered" evidence="6">
    <location>
        <begin position="1"/>
        <end position="20"/>
    </location>
</feature>
<keyword evidence="2" id="KW-0813">Transport</keyword>
<reference evidence="9" key="1">
    <citation type="submission" date="2021-01" db="EMBL/GenBank/DDBJ databases">
        <title>Whole genome shotgun sequence of Sinosporangium siamense NBRC 109515.</title>
        <authorList>
            <person name="Komaki H."/>
            <person name="Tamura T."/>
        </authorList>
    </citation>
    <scope>NUCLEOTIDE SEQUENCE</scope>
    <source>
        <strain evidence="9">NBRC 109515</strain>
    </source>
</reference>
<dbReference type="PANTHER" id="PTHR23501">
    <property type="entry name" value="MAJOR FACILITATOR SUPERFAMILY"/>
    <property type="match status" value="1"/>
</dbReference>
<dbReference type="RefSeq" id="WP_204025223.1">
    <property type="nucleotide sequence ID" value="NZ_BOOW01000016.1"/>
</dbReference>
<evidence type="ECO:0000313" key="9">
    <source>
        <dbReference type="EMBL" id="GII92416.1"/>
    </source>
</evidence>
<comment type="subcellular location">
    <subcellularLocation>
        <location evidence="1">Cell inner membrane</location>
        <topology evidence="1">Multi-pass membrane protein</topology>
    </subcellularLocation>
</comment>
<evidence type="ECO:0000256" key="2">
    <source>
        <dbReference type="ARBA" id="ARBA00022448"/>
    </source>
</evidence>
<dbReference type="InterPro" id="IPR020846">
    <property type="entry name" value="MFS_dom"/>
</dbReference>
<dbReference type="Gene3D" id="1.20.1250.20">
    <property type="entry name" value="MFS general substrate transporter like domains"/>
    <property type="match status" value="1"/>
</dbReference>
<feature type="transmembrane region" description="Helical" evidence="7">
    <location>
        <begin position="360"/>
        <end position="379"/>
    </location>
</feature>
<feature type="transmembrane region" description="Helical" evidence="7">
    <location>
        <begin position="296"/>
        <end position="314"/>
    </location>
</feature>
<dbReference type="EMBL" id="BOOW01000016">
    <property type="protein sequence ID" value="GII92416.1"/>
    <property type="molecule type" value="Genomic_DNA"/>
</dbReference>
<name>A0A919V6V9_9ACTN</name>
<keyword evidence="4 7" id="KW-1133">Transmembrane helix</keyword>
<feature type="transmembrane region" description="Helical" evidence="7">
    <location>
        <begin position="258"/>
        <end position="276"/>
    </location>
</feature>
<keyword evidence="3 7" id="KW-0812">Transmembrane</keyword>
<evidence type="ECO:0000256" key="7">
    <source>
        <dbReference type="SAM" id="Phobius"/>
    </source>
</evidence>
<dbReference type="CDD" id="cd17321">
    <property type="entry name" value="MFS_MMR_MDR_like"/>
    <property type="match status" value="1"/>
</dbReference>
<feature type="transmembrane region" description="Helical" evidence="7">
    <location>
        <begin position="399"/>
        <end position="418"/>
    </location>
</feature>
<keyword evidence="10" id="KW-1185">Reference proteome</keyword>
<dbReference type="Proteomes" id="UP000606172">
    <property type="component" value="Unassembled WGS sequence"/>
</dbReference>
<feature type="transmembrane region" description="Helical" evidence="7">
    <location>
        <begin position="151"/>
        <end position="173"/>
    </location>
</feature>
<evidence type="ECO:0000259" key="8">
    <source>
        <dbReference type="PROSITE" id="PS50850"/>
    </source>
</evidence>
<dbReference type="PANTHER" id="PTHR23501:SF191">
    <property type="entry name" value="VACUOLAR BASIC AMINO ACID TRANSPORTER 4"/>
    <property type="match status" value="1"/>
</dbReference>
<feature type="transmembrane region" description="Helical" evidence="7">
    <location>
        <begin position="94"/>
        <end position="112"/>
    </location>
</feature>
<dbReference type="InterPro" id="IPR036259">
    <property type="entry name" value="MFS_trans_sf"/>
</dbReference>
<feature type="transmembrane region" description="Helical" evidence="7">
    <location>
        <begin position="334"/>
        <end position="353"/>
    </location>
</feature>
<feature type="compositionally biased region" description="Low complexity" evidence="6">
    <location>
        <begin position="1"/>
        <end position="12"/>
    </location>
</feature>
<feature type="transmembrane region" description="Helical" evidence="7">
    <location>
        <begin position="64"/>
        <end position="82"/>
    </location>
</feature>
<dbReference type="GO" id="GO:0022857">
    <property type="term" value="F:transmembrane transporter activity"/>
    <property type="evidence" value="ECO:0007669"/>
    <property type="project" value="InterPro"/>
</dbReference>
<gene>
    <name evidence="9" type="ORF">Ssi02_26470</name>
</gene>
<proteinExistence type="predicted"/>
<feature type="transmembrane region" description="Helical" evidence="7">
    <location>
        <begin position="430"/>
        <end position="454"/>
    </location>
</feature>
<dbReference type="InterPro" id="IPR011701">
    <property type="entry name" value="MFS"/>
</dbReference>
<feature type="transmembrane region" description="Helical" evidence="7">
    <location>
        <begin position="226"/>
        <end position="246"/>
    </location>
</feature>
<evidence type="ECO:0000256" key="5">
    <source>
        <dbReference type="ARBA" id="ARBA00023136"/>
    </source>
</evidence>
<feature type="transmembrane region" description="Helical" evidence="7">
    <location>
        <begin position="24"/>
        <end position="44"/>
    </location>
</feature>
<evidence type="ECO:0000256" key="4">
    <source>
        <dbReference type="ARBA" id="ARBA00022989"/>
    </source>
</evidence>
<evidence type="ECO:0000256" key="3">
    <source>
        <dbReference type="ARBA" id="ARBA00022692"/>
    </source>
</evidence>